<organism evidence="1 2">
    <name type="scientific">Dulcicalothrix desertica PCC 7102</name>
    <dbReference type="NCBI Taxonomy" id="232991"/>
    <lineage>
        <taxon>Bacteria</taxon>
        <taxon>Bacillati</taxon>
        <taxon>Cyanobacteriota</taxon>
        <taxon>Cyanophyceae</taxon>
        <taxon>Nostocales</taxon>
        <taxon>Calotrichaceae</taxon>
        <taxon>Dulcicalothrix</taxon>
    </lineage>
</organism>
<reference evidence="1" key="1">
    <citation type="submission" date="2018-12" db="EMBL/GenBank/DDBJ databases">
        <authorList>
            <person name="Will S."/>
            <person name="Neumann-Schaal M."/>
            <person name="Henke P."/>
        </authorList>
    </citation>
    <scope>NUCLEOTIDE SEQUENCE</scope>
    <source>
        <strain evidence="1">PCC 7102</strain>
    </source>
</reference>
<sequence length="115" mass="13032">MKHAANLKLNVLLEDKEDGTITASVIEFPAYKVEAANRQQAFEAIKQLLDSRLKNAEIVPLEIEASHAQVSPNPWVRFAGIFKDDPYFKEIADAIRSERESKDDSEVDPLLYMLD</sequence>
<evidence type="ECO:0000313" key="2">
    <source>
        <dbReference type="Proteomes" id="UP000271624"/>
    </source>
</evidence>
<dbReference type="RefSeq" id="WP_127085119.1">
    <property type="nucleotide sequence ID" value="NZ_RSCL01000021.1"/>
</dbReference>
<dbReference type="AlphaFoldDB" id="A0A3S1AXR9"/>
<gene>
    <name evidence="1" type="ORF">DSM106972_069880</name>
</gene>
<dbReference type="EMBL" id="RSCL01000021">
    <property type="protein sequence ID" value="RUT00982.1"/>
    <property type="molecule type" value="Genomic_DNA"/>
</dbReference>
<dbReference type="Proteomes" id="UP000271624">
    <property type="component" value="Unassembled WGS sequence"/>
</dbReference>
<reference evidence="1" key="2">
    <citation type="journal article" date="2019" name="Genome Biol. Evol.">
        <title>Day and night: Metabolic profiles and evolutionary relationships of six axenic non-marine cyanobacteria.</title>
        <authorList>
            <person name="Will S.E."/>
            <person name="Henke P."/>
            <person name="Boedeker C."/>
            <person name="Huang S."/>
            <person name="Brinkmann H."/>
            <person name="Rohde M."/>
            <person name="Jarek M."/>
            <person name="Friedl T."/>
            <person name="Seufert S."/>
            <person name="Schumacher M."/>
            <person name="Overmann J."/>
            <person name="Neumann-Schaal M."/>
            <person name="Petersen J."/>
        </authorList>
    </citation>
    <scope>NUCLEOTIDE SEQUENCE [LARGE SCALE GENOMIC DNA]</scope>
    <source>
        <strain evidence="1">PCC 7102</strain>
    </source>
</reference>
<dbReference type="OrthoDB" id="428699at2"/>
<evidence type="ECO:0008006" key="3">
    <source>
        <dbReference type="Google" id="ProtNLM"/>
    </source>
</evidence>
<proteinExistence type="predicted"/>
<name>A0A3S1AXR9_9CYAN</name>
<protein>
    <recommendedName>
        <fullName evidence="3">HicB family protein</fullName>
    </recommendedName>
</protein>
<keyword evidence="2" id="KW-1185">Reference proteome</keyword>
<accession>A0A3S1AXR9</accession>
<evidence type="ECO:0000313" key="1">
    <source>
        <dbReference type="EMBL" id="RUT00982.1"/>
    </source>
</evidence>
<comment type="caution">
    <text evidence="1">The sequence shown here is derived from an EMBL/GenBank/DDBJ whole genome shotgun (WGS) entry which is preliminary data.</text>
</comment>